<reference evidence="1" key="1">
    <citation type="submission" date="2020-03" db="EMBL/GenBank/DDBJ databases">
        <title>Draft Genome Sequence of Cylindrodendrum hubeiense.</title>
        <authorList>
            <person name="Buettner E."/>
            <person name="Kellner H."/>
        </authorList>
    </citation>
    <scope>NUCLEOTIDE SEQUENCE</scope>
    <source>
        <strain evidence="1">IHI 201604</strain>
    </source>
</reference>
<evidence type="ECO:0000313" key="2">
    <source>
        <dbReference type="Proteomes" id="UP000722485"/>
    </source>
</evidence>
<sequence>MLALISRRRGELLREQAEAAELSREMVRDLPNKEAELPYQPLLARVADSPAKKWIDKVAVSDCPIT</sequence>
<gene>
    <name evidence="1" type="ORF">G7Z17_g11456</name>
</gene>
<name>A0A9P5L3X9_9HYPO</name>
<protein>
    <submittedName>
        <fullName evidence="1">Uncharacterized protein</fullName>
    </submittedName>
</protein>
<dbReference type="AlphaFoldDB" id="A0A9P5L3X9"/>
<proteinExistence type="predicted"/>
<dbReference type="EMBL" id="JAANBB010000433">
    <property type="protein sequence ID" value="KAF7542580.1"/>
    <property type="molecule type" value="Genomic_DNA"/>
</dbReference>
<organism evidence="1 2">
    <name type="scientific">Cylindrodendrum hubeiense</name>
    <dbReference type="NCBI Taxonomy" id="595255"/>
    <lineage>
        <taxon>Eukaryota</taxon>
        <taxon>Fungi</taxon>
        <taxon>Dikarya</taxon>
        <taxon>Ascomycota</taxon>
        <taxon>Pezizomycotina</taxon>
        <taxon>Sordariomycetes</taxon>
        <taxon>Hypocreomycetidae</taxon>
        <taxon>Hypocreales</taxon>
        <taxon>Nectriaceae</taxon>
        <taxon>Cylindrodendrum</taxon>
    </lineage>
</organism>
<keyword evidence="2" id="KW-1185">Reference proteome</keyword>
<evidence type="ECO:0000313" key="1">
    <source>
        <dbReference type="EMBL" id="KAF7542580.1"/>
    </source>
</evidence>
<comment type="caution">
    <text evidence="1">The sequence shown here is derived from an EMBL/GenBank/DDBJ whole genome shotgun (WGS) entry which is preliminary data.</text>
</comment>
<dbReference type="Proteomes" id="UP000722485">
    <property type="component" value="Unassembled WGS sequence"/>
</dbReference>
<accession>A0A9P5L3X9</accession>